<evidence type="ECO:0000256" key="9">
    <source>
        <dbReference type="ARBA" id="ARBA00022777"/>
    </source>
</evidence>
<dbReference type="GO" id="GO:0000155">
    <property type="term" value="F:phosphorelay sensor kinase activity"/>
    <property type="evidence" value="ECO:0007669"/>
    <property type="project" value="InterPro"/>
</dbReference>
<evidence type="ECO:0000256" key="12">
    <source>
        <dbReference type="ARBA" id="ARBA00023012"/>
    </source>
</evidence>
<keyword evidence="12" id="KW-0902">Two-component regulatory system</keyword>
<dbReference type="SMART" id="SM00304">
    <property type="entry name" value="HAMP"/>
    <property type="match status" value="1"/>
</dbReference>
<dbReference type="FunFam" id="3.30.565.10:FF:000013">
    <property type="entry name" value="Two-component sensor histidine kinase"/>
    <property type="match status" value="1"/>
</dbReference>
<name>A0A1M6UNM1_9CLOT</name>
<dbReference type="InterPro" id="IPR004358">
    <property type="entry name" value="Sig_transdc_His_kin-like_C"/>
</dbReference>
<keyword evidence="13 14" id="KW-0472">Membrane</keyword>
<dbReference type="PRINTS" id="PR00344">
    <property type="entry name" value="BCTRLSENSOR"/>
</dbReference>
<evidence type="ECO:0000256" key="6">
    <source>
        <dbReference type="ARBA" id="ARBA00022679"/>
    </source>
</evidence>
<dbReference type="EMBL" id="FQZB01000024">
    <property type="protein sequence ID" value="SHK70804.1"/>
    <property type="molecule type" value="Genomic_DNA"/>
</dbReference>
<dbReference type="CDD" id="cd00082">
    <property type="entry name" value="HisKA"/>
    <property type="match status" value="1"/>
</dbReference>
<evidence type="ECO:0000313" key="18">
    <source>
        <dbReference type="Proteomes" id="UP000184310"/>
    </source>
</evidence>
<comment type="catalytic activity">
    <reaction evidence="1">
        <text>ATP + protein L-histidine = ADP + protein N-phospho-L-histidine.</text>
        <dbReference type="EC" id="2.7.13.3"/>
    </reaction>
</comment>
<dbReference type="GO" id="GO:0005886">
    <property type="term" value="C:plasma membrane"/>
    <property type="evidence" value="ECO:0007669"/>
    <property type="project" value="UniProtKB-SubCell"/>
</dbReference>
<feature type="domain" description="HAMP" evidence="16">
    <location>
        <begin position="189"/>
        <end position="241"/>
    </location>
</feature>
<evidence type="ECO:0000256" key="1">
    <source>
        <dbReference type="ARBA" id="ARBA00000085"/>
    </source>
</evidence>
<keyword evidence="8" id="KW-0547">Nucleotide-binding</keyword>
<keyword evidence="4" id="KW-1003">Cell membrane</keyword>
<evidence type="ECO:0000256" key="5">
    <source>
        <dbReference type="ARBA" id="ARBA00022553"/>
    </source>
</evidence>
<evidence type="ECO:0000256" key="14">
    <source>
        <dbReference type="SAM" id="Phobius"/>
    </source>
</evidence>
<sequence length="471" mass="54385">MKNKLFKSLNSQFLVVIIISVIIILLTISFANNGIMNEINAINNRNRMNDINNRKGLSDNFNAFYVDSIRFVTRLDNGCEEYLQKLAKLYDVNAAITDNEGNILMKSKDVSVTKIDLEELKNIYKGKIEVKDKFYQRYDIRLDEKEYKFIVWKESKYEELNIREIYIRTWSPFLIIIIIMLSLIYIFTNKKVKYIEKISKGLEEFSEGNLDYSIKEKGNDELYLLAKNSNIMAQNLKAMIEEEQRVQRLKTDLITNVSHDLRTPLTSLIGYLQLLNDDNIKEEDKAKYANVSLDKAKNLSGLIEDLFNYSKLESGGITLEKFDVNIIEILEQTIGEASLDIANKEISIEKNFEDKSIMANVDPMQIGRVFQNLLNNAVKYGMHNSKIIVSAFERKNEINISFKNKTDNLINENIDLLFERFYRGDISRNSKIKGSGLGLAIAKSIINLHNGYIDVDVKDEMFTITVILNKV</sequence>
<dbReference type="AlphaFoldDB" id="A0A1M6UNM1"/>
<dbReference type="SMART" id="SM00388">
    <property type="entry name" value="HisKA"/>
    <property type="match status" value="1"/>
</dbReference>
<keyword evidence="18" id="KW-1185">Reference proteome</keyword>
<dbReference type="Gene3D" id="3.30.565.10">
    <property type="entry name" value="Histidine kinase-like ATPase, C-terminal domain"/>
    <property type="match status" value="1"/>
</dbReference>
<dbReference type="Proteomes" id="UP000184310">
    <property type="component" value="Unassembled WGS sequence"/>
</dbReference>
<dbReference type="CDD" id="cd06225">
    <property type="entry name" value="HAMP"/>
    <property type="match status" value="1"/>
</dbReference>
<dbReference type="InterPro" id="IPR050398">
    <property type="entry name" value="HssS/ArlS-like"/>
</dbReference>
<organism evidence="17 18">
    <name type="scientific">Clostridium cavendishii DSM 21758</name>
    <dbReference type="NCBI Taxonomy" id="1121302"/>
    <lineage>
        <taxon>Bacteria</taxon>
        <taxon>Bacillati</taxon>
        <taxon>Bacillota</taxon>
        <taxon>Clostridia</taxon>
        <taxon>Eubacteriales</taxon>
        <taxon>Clostridiaceae</taxon>
        <taxon>Clostridium</taxon>
    </lineage>
</organism>
<keyword evidence="7 14" id="KW-0812">Transmembrane</keyword>
<dbReference type="OrthoDB" id="9792991at2"/>
<dbReference type="EC" id="2.7.13.3" evidence="3"/>
<dbReference type="FunFam" id="1.10.287.130:FF:000008">
    <property type="entry name" value="Two-component sensor histidine kinase"/>
    <property type="match status" value="1"/>
</dbReference>
<dbReference type="SMART" id="SM00387">
    <property type="entry name" value="HATPase_c"/>
    <property type="match status" value="1"/>
</dbReference>
<dbReference type="PANTHER" id="PTHR45528">
    <property type="entry name" value="SENSOR HISTIDINE KINASE CPXA"/>
    <property type="match status" value="1"/>
</dbReference>
<reference evidence="17 18" key="1">
    <citation type="submission" date="2016-11" db="EMBL/GenBank/DDBJ databases">
        <authorList>
            <person name="Jaros S."/>
            <person name="Januszkiewicz K."/>
            <person name="Wedrychowicz H."/>
        </authorList>
    </citation>
    <scope>NUCLEOTIDE SEQUENCE [LARGE SCALE GENOMIC DNA]</scope>
    <source>
        <strain evidence="17 18">DSM 21758</strain>
    </source>
</reference>
<gene>
    <name evidence="17" type="ORF">SAMN02745163_04311</name>
</gene>
<dbReference type="SUPFAM" id="SSF158472">
    <property type="entry name" value="HAMP domain-like"/>
    <property type="match status" value="1"/>
</dbReference>
<evidence type="ECO:0000256" key="3">
    <source>
        <dbReference type="ARBA" id="ARBA00012438"/>
    </source>
</evidence>
<dbReference type="STRING" id="1121302.SAMN02745163_04311"/>
<keyword evidence="5" id="KW-0597">Phosphoprotein</keyword>
<dbReference type="RefSeq" id="WP_072993280.1">
    <property type="nucleotide sequence ID" value="NZ_FQZB01000024.1"/>
</dbReference>
<evidence type="ECO:0000313" key="17">
    <source>
        <dbReference type="EMBL" id="SHK70804.1"/>
    </source>
</evidence>
<dbReference type="InterPro" id="IPR036097">
    <property type="entry name" value="HisK_dim/P_sf"/>
</dbReference>
<dbReference type="InterPro" id="IPR036890">
    <property type="entry name" value="HATPase_C_sf"/>
</dbReference>
<dbReference type="Pfam" id="PF02518">
    <property type="entry name" value="HATPase_c"/>
    <property type="match status" value="1"/>
</dbReference>
<feature type="transmembrane region" description="Helical" evidence="14">
    <location>
        <begin position="170"/>
        <end position="188"/>
    </location>
</feature>
<evidence type="ECO:0000259" key="16">
    <source>
        <dbReference type="PROSITE" id="PS50885"/>
    </source>
</evidence>
<dbReference type="PROSITE" id="PS50885">
    <property type="entry name" value="HAMP"/>
    <property type="match status" value="1"/>
</dbReference>
<dbReference type="Gene3D" id="6.10.340.10">
    <property type="match status" value="1"/>
</dbReference>
<accession>A0A1M6UNM1</accession>
<dbReference type="PANTHER" id="PTHR45528:SF1">
    <property type="entry name" value="SENSOR HISTIDINE KINASE CPXA"/>
    <property type="match status" value="1"/>
</dbReference>
<dbReference type="Pfam" id="PF00672">
    <property type="entry name" value="HAMP"/>
    <property type="match status" value="1"/>
</dbReference>
<dbReference type="GO" id="GO:0005524">
    <property type="term" value="F:ATP binding"/>
    <property type="evidence" value="ECO:0007669"/>
    <property type="project" value="UniProtKB-KW"/>
</dbReference>
<protein>
    <recommendedName>
        <fullName evidence="3">histidine kinase</fullName>
        <ecNumber evidence="3">2.7.13.3</ecNumber>
    </recommendedName>
</protein>
<dbReference type="PROSITE" id="PS50109">
    <property type="entry name" value="HIS_KIN"/>
    <property type="match status" value="1"/>
</dbReference>
<evidence type="ECO:0000259" key="15">
    <source>
        <dbReference type="PROSITE" id="PS50109"/>
    </source>
</evidence>
<dbReference type="InterPro" id="IPR003594">
    <property type="entry name" value="HATPase_dom"/>
</dbReference>
<proteinExistence type="predicted"/>
<evidence type="ECO:0000256" key="7">
    <source>
        <dbReference type="ARBA" id="ARBA00022692"/>
    </source>
</evidence>
<dbReference type="InterPro" id="IPR003660">
    <property type="entry name" value="HAMP_dom"/>
</dbReference>
<keyword evidence="9" id="KW-0418">Kinase</keyword>
<dbReference type="Pfam" id="PF00512">
    <property type="entry name" value="HisKA"/>
    <property type="match status" value="1"/>
</dbReference>
<feature type="domain" description="Histidine kinase" evidence="15">
    <location>
        <begin position="256"/>
        <end position="471"/>
    </location>
</feature>
<comment type="subcellular location">
    <subcellularLocation>
        <location evidence="2">Cell membrane</location>
        <topology evidence="2">Multi-pass membrane protein</topology>
    </subcellularLocation>
</comment>
<evidence type="ECO:0000256" key="11">
    <source>
        <dbReference type="ARBA" id="ARBA00022989"/>
    </source>
</evidence>
<dbReference type="SUPFAM" id="SSF55874">
    <property type="entry name" value="ATPase domain of HSP90 chaperone/DNA topoisomerase II/histidine kinase"/>
    <property type="match status" value="1"/>
</dbReference>
<evidence type="ECO:0000256" key="10">
    <source>
        <dbReference type="ARBA" id="ARBA00022840"/>
    </source>
</evidence>
<dbReference type="Gene3D" id="1.10.287.130">
    <property type="match status" value="1"/>
</dbReference>
<evidence type="ECO:0000256" key="4">
    <source>
        <dbReference type="ARBA" id="ARBA00022475"/>
    </source>
</evidence>
<keyword evidence="11 14" id="KW-1133">Transmembrane helix</keyword>
<dbReference type="InterPro" id="IPR005467">
    <property type="entry name" value="His_kinase_dom"/>
</dbReference>
<evidence type="ECO:0000256" key="13">
    <source>
        <dbReference type="ARBA" id="ARBA00023136"/>
    </source>
</evidence>
<keyword evidence="6" id="KW-0808">Transferase</keyword>
<evidence type="ECO:0000256" key="2">
    <source>
        <dbReference type="ARBA" id="ARBA00004651"/>
    </source>
</evidence>
<feature type="transmembrane region" description="Helical" evidence="14">
    <location>
        <begin position="12"/>
        <end position="31"/>
    </location>
</feature>
<evidence type="ECO:0000256" key="8">
    <source>
        <dbReference type="ARBA" id="ARBA00022741"/>
    </source>
</evidence>
<dbReference type="SUPFAM" id="SSF47384">
    <property type="entry name" value="Homodimeric domain of signal transducing histidine kinase"/>
    <property type="match status" value="1"/>
</dbReference>
<keyword evidence="10" id="KW-0067">ATP-binding</keyword>
<dbReference type="InterPro" id="IPR003661">
    <property type="entry name" value="HisK_dim/P_dom"/>
</dbReference>